<sequence length="32" mass="3604">MPHVQKLSNFFERRVSAYQVGVGGSVGFDEDF</sequence>
<keyword evidence="2" id="KW-1185">Reference proteome</keyword>
<evidence type="ECO:0000313" key="1">
    <source>
        <dbReference type="EMBL" id="CCH68463.1"/>
    </source>
</evidence>
<comment type="caution">
    <text evidence="1">The sequence shown here is derived from an EMBL/GenBank/DDBJ whole genome shotgun (WGS) entry which is preliminary data.</text>
</comment>
<organism evidence="1 2">
    <name type="scientific">Phycicoccus elongatus Lp2</name>
    <dbReference type="NCBI Taxonomy" id="1193181"/>
    <lineage>
        <taxon>Bacteria</taxon>
        <taxon>Bacillati</taxon>
        <taxon>Actinomycetota</taxon>
        <taxon>Actinomycetes</taxon>
        <taxon>Micrococcales</taxon>
        <taxon>Intrasporangiaceae</taxon>
        <taxon>Phycicoccus</taxon>
    </lineage>
</organism>
<dbReference type="EMBL" id="CAIZ01000001">
    <property type="protein sequence ID" value="CCH68463.1"/>
    <property type="molecule type" value="Genomic_DNA"/>
</dbReference>
<protein>
    <submittedName>
        <fullName evidence="1">Uncharacterized protein</fullName>
    </submittedName>
</protein>
<evidence type="ECO:0000313" key="2">
    <source>
        <dbReference type="Proteomes" id="UP000013167"/>
    </source>
</evidence>
<reference evidence="1 2" key="1">
    <citation type="journal article" date="2013" name="ISME J.">
        <title>A metabolic model for members of the genus Tetrasphaera involved in enhanced biological phosphorus removal.</title>
        <authorList>
            <person name="Kristiansen R."/>
            <person name="Nguyen H.T.T."/>
            <person name="Saunders A.M."/>
            <person name="Nielsen J.L."/>
            <person name="Wimmer R."/>
            <person name="Le V.Q."/>
            <person name="McIlroy S.J."/>
            <person name="Petrovski S."/>
            <person name="Seviour R.J."/>
            <person name="Calteau A."/>
            <person name="Nielsen K.L."/>
            <person name="Nielsen P.H."/>
        </authorList>
    </citation>
    <scope>NUCLEOTIDE SEQUENCE [LARGE SCALE GENOMIC DNA]</scope>
    <source>
        <strain evidence="1 2">Lp2</strain>
    </source>
</reference>
<name>N0DXC5_9MICO</name>
<dbReference type="Proteomes" id="UP000013167">
    <property type="component" value="Unassembled WGS sequence"/>
</dbReference>
<gene>
    <name evidence="1" type="ORF">BN10_10020</name>
</gene>
<dbReference type="AlphaFoldDB" id="N0DXC5"/>
<dbReference type="HOGENOM" id="CLU_3391834_0_0_11"/>
<dbReference type="STRING" id="1193181.BN10_10020"/>
<proteinExistence type="predicted"/>
<accession>N0DXC5</accession>